<gene>
    <name evidence="3" type="ORF">FIV46_15115</name>
</gene>
<comment type="caution">
    <text evidence="3">The sequence shown here is derived from an EMBL/GenBank/DDBJ whole genome shotgun (WGS) entry which is preliminary data.</text>
</comment>
<dbReference type="InterPro" id="IPR032466">
    <property type="entry name" value="Metal_Hydrolase"/>
</dbReference>
<dbReference type="Proteomes" id="UP000319148">
    <property type="component" value="Unassembled WGS sequence"/>
</dbReference>
<dbReference type="Gene3D" id="1.20.58.520">
    <property type="entry name" value="Amidohydrolase"/>
    <property type="match status" value="1"/>
</dbReference>
<dbReference type="InterPro" id="IPR051781">
    <property type="entry name" value="Metallo-dep_Hydrolase"/>
</dbReference>
<sequence>MRLAGLLLSFLLLAQSAPAQTLLLRDAILIDGTGAPARHIENMLIENGRITGFFDVILEEVPFDREIDLKGAWIIPGLIDAHVHLSGFDGDRREMQDRLERALRGGVTAVRDMAGDARVLKDTVDGLRQGDYLGPEIVYSGLVGGPDMFDDPRVLEASQGYEAGTAPWLRAYHAGDDADRIMEEIKHTGARAVKLYGNLNPEAVRILIPAARRAGLMTWAHATTFPARPSDLVEAGVDVLSHSAYFVWQAVLDVPDDYNARKNGPYSEYDPDSENYRMLVARMAQDKVLLDATLFVYYAYEKESGSLPAVGSTDTAFGWAAAFTALAHEAGVRIATGTDALLSEKKQEQDALPYLHSELELLVRHAGLTPLEALVAATRNSAEAAGLLEEHGTLEAGKIADLVVLNADPLRDIRATRDIRLVIRAGQVVEPDE</sequence>
<dbReference type="RefSeq" id="WP_139941764.1">
    <property type="nucleotide sequence ID" value="NZ_JBHSYP010000005.1"/>
</dbReference>
<dbReference type="InterPro" id="IPR006680">
    <property type="entry name" value="Amidohydro-rel"/>
</dbReference>
<feature type="domain" description="Amidohydrolase-related" evidence="2">
    <location>
        <begin position="73"/>
        <end position="429"/>
    </location>
</feature>
<proteinExistence type="predicted"/>
<keyword evidence="4" id="KW-1185">Reference proteome</keyword>
<dbReference type="GO" id="GO:0016810">
    <property type="term" value="F:hydrolase activity, acting on carbon-nitrogen (but not peptide) bonds"/>
    <property type="evidence" value="ECO:0007669"/>
    <property type="project" value="InterPro"/>
</dbReference>
<evidence type="ECO:0000259" key="2">
    <source>
        <dbReference type="Pfam" id="PF01979"/>
    </source>
</evidence>
<accession>A0A501PAP0</accession>
<feature type="signal peptide" evidence="1">
    <location>
        <begin position="1"/>
        <end position="19"/>
    </location>
</feature>
<dbReference type="SUPFAM" id="SSF51338">
    <property type="entry name" value="Composite domain of metallo-dependent hydrolases"/>
    <property type="match status" value="1"/>
</dbReference>
<dbReference type="Gene3D" id="3.40.50.10910">
    <property type="entry name" value="Amidohydrolase"/>
    <property type="match status" value="1"/>
</dbReference>
<dbReference type="EMBL" id="VFIY01000018">
    <property type="protein sequence ID" value="TPD57449.1"/>
    <property type="molecule type" value="Genomic_DNA"/>
</dbReference>
<reference evidence="4" key="1">
    <citation type="submission" date="2019-06" db="EMBL/GenBank/DDBJ databases">
        <title>The complete genome of Emcibacter congregatus ZYLT.</title>
        <authorList>
            <person name="Zhao Z."/>
        </authorList>
    </citation>
    <scope>NUCLEOTIDE SEQUENCE [LARGE SCALE GENOMIC DNA]</scope>
    <source>
        <strain evidence="4">MCCC 1A06723</strain>
    </source>
</reference>
<evidence type="ECO:0000313" key="3">
    <source>
        <dbReference type="EMBL" id="TPD57449.1"/>
    </source>
</evidence>
<dbReference type="PANTHER" id="PTHR43135:SF3">
    <property type="entry name" value="ALPHA-D-RIBOSE 1-METHYLPHOSPHONATE 5-TRIPHOSPHATE DIPHOSPHATASE"/>
    <property type="match status" value="1"/>
</dbReference>
<keyword evidence="1" id="KW-0732">Signal</keyword>
<evidence type="ECO:0000313" key="4">
    <source>
        <dbReference type="Proteomes" id="UP000319148"/>
    </source>
</evidence>
<keyword evidence="3" id="KW-0378">Hydrolase</keyword>
<dbReference type="OrthoDB" id="9766983at2"/>
<dbReference type="Gene3D" id="2.30.40.10">
    <property type="entry name" value="Urease, subunit C, domain 1"/>
    <property type="match status" value="1"/>
</dbReference>
<dbReference type="Gene3D" id="3.30.110.90">
    <property type="entry name" value="Amidohydrolase"/>
    <property type="match status" value="1"/>
</dbReference>
<dbReference type="AlphaFoldDB" id="A0A501PAP0"/>
<dbReference type="InterPro" id="IPR011059">
    <property type="entry name" value="Metal-dep_hydrolase_composite"/>
</dbReference>
<dbReference type="PANTHER" id="PTHR43135">
    <property type="entry name" value="ALPHA-D-RIBOSE 1-METHYLPHOSPHONATE 5-TRIPHOSPHATE DIPHOSPHATASE"/>
    <property type="match status" value="1"/>
</dbReference>
<dbReference type="Pfam" id="PF01979">
    <property type="entry name" value="Amidohydro_1"/>
    <property type="match status" value="1"/>
</dbReference>
<name>A0A501PAP0_9PROT</name>
<organism evidence="3 4">
    <name type="scientific">Emcibacter nanhaiensis</name>
    <dbReference type="NCBI Taxonomy" id="1505037"/>
    <lineage>
        <taxon>Bacteria</taxon>
        <taxon>Pseudomonadati</taxon>
        <taxon>Pseudomonadota</taxon>
        <taxon>Alphaproteobacteria</taxon>
        <taxon>Emcibacterales</taxon>
        <taxon>Emcibacteraceae</taxon>
        <taxon>Emcibacter</taxon>
    </lineage>
</organism>
<dbReference type="SUPFAM" id="SSF51556">
    <property type="entry name" value="Metallo-dependent hydrolases"/>
    <property type="match status" value="1"/>
</dbReference>
<protein>
    <submittedName>
        <fullName evidence="3">Amidohydrolase family protein</fullName>
    </submittedName>
</protein>
<feature type="chain" id="PRO_5021470348" evidence="1">
    <location>
        <begin position="20"/>
        <end position="433"/>
    </location>
</feature>
<evidence type="ECO:0000256" key="1">
    <source>
        <dbReference type="SAM" id="SignalP"/>
    </source>
</evidence>